<dbReference type="OMA" id="FMANGPN"/>
<evidence type="ECO:0000313" key="10">
    <source>
        <dbReference type="EMBL" id="KAH9318610.1"/>
    </source>
</evidence>
<dbReference type="GO" id="GO:0003723">
    <property type="term" value="F:RNA binding"/>
    <property type="evidence" value="ECO:0007669"/>
    <property type="project" value="UniProtKB-UniRule"/>
</dbReference>
<keyword evidence="5" id="KW-0508">mRNA splicing</keyword>
<keyword evidence="4" id="KW-0809">Transit peptide</keyword>
<feature type="region of interest" description="Disordered" evidence="8">
    <location>
        <begin position="27"/>
        <end position="76"/>
    </location>
</feature>
<dbReference type="GO" id="GO:0006397">
    <property type="term" value="P:mRNA processing"/>
    <property type="evidence" value="ECO:0007669"/>
    <property type="project" value="UniProtKB-KW"/>
</dbReference>
<evidence type="ECO:0000256" key="3">
    <source>
        <dbReference type="ARBA" id="ARBA00022884"/>
    </source>
</evidence>
<dbReference type="PANTHER" id="PTHR46247:SF3">
    <property type="entry name" value="CRS2-ASSOCIATED FACTOR 2, CHLOROPLASTIC"/>
    <property type="match status" value="1"/>
</dbReference>
<keyword evidence="3 7" id="KW-0694">RNA-binding</keyword>
<evidence type="ECO:0000256" key="1">
    <source>
        <dbReference type="ARBA" id="ARBA00022664"/>
    </source>
</evidence>
<dbReference type="InterPro" id="IPR035920">
    <property type="entry name" value="YhbY-like_sf"/>
</dbReference>
<reference evidence="10 11" key="1">
    <citation type="journal article" date="2021" name="Nat. Plants">
        <title>The Taxus genome provides insights into paclitaxel biosynthesis.</title>
        <authorList>
            <person name="Xiong X."/>
            <person name="Gou J."/>
            <person name="Liao Q."/>
            <person name="Li Y."/>
            <person name="Zhou Q."/>
            <person name="Bi G."/>
            <person name="Li C."/>
            <person name="Du R."/>
            <person name="Wang X."/>
            <person name="Sun T."/>
            <person name="Guo L."/>
            <person name="Liang H."/>
            <person name="Lu P."/>
            <person name="Wu Y."/>
            <person name="Zhang Z."/>
            <person name="Ro D.K."/>
            <person name="Shang Y."/>
            <person name="Huang S."/>
            <person name="Yan J."/>
        </authorList>
    </citation>
    <scope>NUCLEOTIDE SEQUENCE [LARGE SCALE GENOMIC DNA]</scope>
    <source>
        <strain evidence="10">Ta-2019</strain>
    </source>
</reference>
<evidence type="ECO:0000313" key="11">
    <source>
        <dbReference type="Proteomes" id="UP000824469"/>
    </source>
</evidence>
<dbReference type="PANTHER" id="PTHR46247">
    <property type="entry name" value="CRS2-ASSOCIATED FACTOR 1, CHLOROPLASTIC"/>
    <property type="match status" value="1"/>
</dbReference>
<evidence type="ECO:0000256" key="6">
    <source>
        <dbReference type="ARBA" id="ARBA00023274"/>
    </source>
</evidence>
<keyword evidence="11" id="KW-1185">Reference proteome</keyword>
<protein>
    <recommendedName>
        <fullName evidence="9">CRM domain-containing protein</fullName>
    </recommendedName>
</protein>
<dbReference type="Gene3D" id="3.30.110.60">
    <property type="entry name" value="YhbY-like"/>
    <property type="match status" value="1"/>
</dbReference>
<comment type="caution">
    <text evidence="10">The sequence shown here is derived from an EMBL/GenBank/DDBJ whole genome shotgun (WGS) entry which is preliminary data.</text>
</comment>
<dbReference type="Proteomes" id="UP000824469">
    <property type="component" value="Unassembled WGS sequence"/>
</dbReference>
<feature type="non-terminal residue" evidence="10">
    <location>
        <position position="1"/>
    </location>
</feature>
<name>A0AA38GBX4_TAXCH</name>
<evidence type="ECO:0000259" key="9">
    <source>
        <dbReference type="PROSITE" id="PS51295"/>
    </source>
</evidence>
<proteinExistence type="predicted"/>
<accession>A0AA38GBX4</accession>
<dbReference type="AlphaFoldDB" id="A0AA38GBX4"/>
<evidence type="ECO:0000256" key="7">
    <source>
        <dbReference type="PROSITE-ProRule" id="PRU00626"/>
    </source>
</evidence>
<keyword evidence="2" id="KW-0677">Repeat</keyword>
<keyword evidence="1" id="KW-0507">mRNA processing</keyword>
<dbReference type="GO" id="GO:1990904">
    <property type="term" value="C:ribonucleoprotein complex"/>
    <property type="evidence" value="ECO:0007669"/>
    <property type="project" value="UniProtKB-KW"/>
</dbReference>
<evidence type="ECO:0000256" key="5">
    <source>
        <dbReference type="ARBA" id="ARBA00023187"/>
    </source>
</evidence>
<dbReference type="PROSITE" id="PS51295">
    <property type="entry name" value="CRM"/>
    <property type="match status" value="1"/>
</dbReference>
<gene>
    <name evidence="10" type="ORF">KI387_020379</name>
</gene>
<feature type="domain" description="CRM" evidence="9">
    <location>
        <begin position="198"/>
        <end position="264"/>
    </location>
</feature>
<dbReference type="InterPro" id="IPR044599">
    <property type="entry name" value="CAF1P_plant"/>
</dbReference>
<dbReference type="EMBL" id="JAHRHJ020000004">
    <property type="protein sequence ID" value="KAH9318610.1"/>
    <property type="molecule type" value="Genomic_DNA"/>
</dbReference>
<sequence>MSLFLLLNTSAASLNIFSSPPPIPSNFNVSSSPPPIPRLPLAIRRNRPRKEEEKQGQSQSQSQRESEKGKGNGKQVYKHKGWYTTKLGEEKGVIIGEEGGLSYKVAGAPFEFKFSYSETPNEKPVAQREPPFVPFARHTLNRPWTGRVPLSKSKKMLPDLHSINHSKPRVPYVQQPGPFFMANGPNYHASTREEILGDPLTKQEKYALLEKSKSCTRKVNLGRDGLTHNMLELIHTHWKRQQVCKIKCKGVPTIDMNNVCRRLE</sequence>
<evidence type="ECO:0000256" key="8">
    <source>
        <dbReference type="SAM" id="MobiDB-lite"/>
    </source>
</evidence>
<dbReference type="GO" id="GO:0000373">
    <property type="term" value="P:Group II intron splicing"/>
    <property type="evidence" value="ECO:0007669"/>
    <property type="project" value="InterPro"/>
</dbReference>
<keyword evidence="6" id="KW-0687">Ribonucleoprotein</keyword>
<dbReference type="InterPro" id="IPR001890">
    <property type="entry name" value="RNA-binding_CRM"/>
</dbReference>
<dbReference type="SUPFAM" id="SSF75471">
    <property type="entry name" value="YhbY-like"/>
    <property type="match status" value="1"/>
</dbReference>
<organism evidence="10 11">
    <name type="scientific">Taxus chinensis</name>
    <name type="common">Chinese yew</name>
    <name type="synonym">Taxus wallichiana var. chinensis</name>
    <dbReference type="NCBI Taxonomy" id="29808"/>
    <lineage>
        <taxon>Eukaryota</taxon>
        <taxon>Viridiplantae</taxon>
        <taxon>Streptophyta</taxon>
        <taxon>Embryophyta</taxon>
        <taxon>Tracheophyta</taxon>
        <taxon>Spermatophyta</taxon>
        <taxon>Pinopsida</taxon>
        <taxon>Pinidae</taxon>
        <taxon>Conifers II</taxon>
        <taxon>Cupressales</taxon>
        <taxon>Taxaceae</taxon>
        <taxon>Taxus</taxon>
    </lineage>
</organism>
<evidence type="ECO:0000256" key="2">
    <source>
        <dbReference type="ARBA" id="ARBA00022737"/>
    </source>
</evidence>
<dbReference type="Pfam" id="PF01985">
    <property type="entry name" value="CRS1_YhbY"/>
    <property type="match status" value="1"/>
</dbReference>
<evidence type="ECO:0000256" key="4">
    <source>
        <dbReference type="ARBA" id="ARBA00022946"/>
    </source>
</evidence>